<accession>A0A8C9RUP9</accession>
<protein>
    <recommendedName>
        <fullName evidence="3">C-type lectin domain-containing protein</fullName>
    </recommendedName>
</protein>
<evidence type="ECO:0000313" key="5">
    <source>
        <dbReference type="Proteomes" id="UP000694397"/>
    </source>
</evidence>
<dbReference type="GO" id="GO:0030246">
    <property type="term" value="F:carbohydrate binding"/>
    <property type="evidence" value="ECO:0007669"/>
    <property type="project" value="UniProtKB-KW"/>
</dbReference>
<keyword evidence="1" id="KW-0430">Lectin</keyword>
<dbReference type="Proteomes" id="UP000694397">
    <property type="component" value="Chromosome 1"/>
</dbReference>
<dbReference type="PANTHER" id="PTHR22803">
    <property type="entry name" value="MANNOSE, PHOSPHOLIPASE, LECTIN RECEPTOR RELATED"/>
    <property type="match status" value="1"/>
</dbReference>
<keyword evidence="2" id="KW-1015">Disulfide bond</keyword>
<sequence length="163" mass="19310">RMSFKRDPVVSLNKVLNMNSPKNIELNRKVKTKFLSCHLCSAERLKACSQGWKCFKSKQYYISTERKSWTESQKDCKERGADLVIINSKEEQFTGPFWIGLSDREREGTWKWVDGTTLYWKESQPDNFQKNENCVETRKTNSQKTWNDFQCDEKLSWICEKEG</sequence>
<dbReference type="SUPFAM" id="SSF56436">
    <property type="entry name" value="C-type lectin-like"/>
    <property type="match status" value="1"/>
</dbReference>
<dbReference type="InterPro" id="IPR016187">
    <property type="entry name" value="CTDL_fold"/>
</dbReference>
<dbReference type="InterPro" id="IPR018378">
    <property type="entry name" value="C-type_lectin_CS"/>
</dbReference>
<dbReference type="Ensembl" id="ENSSFOT00015026965.2">
    <property type="protein sequence ID" value="ENSSFOP00015026665.2"/>
    <property type="gene ID" value="ENSSFOG00015017128.2"/>
</dbReference>
<organism evidence="4 5">
    <name type="scientific">Scleropages formosus</name>
    <name type="common">Asian bonytongue</name>
    <name type="synonym">Osteoglossum formosum</name>
    <dbReference type="NCBI Taxonomy" id="113540"/>
    <lineage>
        <taxon>Eukaryota</taxon>
        <taxon>Metazoa</taxon>
        <taxon>Chordata</taxon>
        <taxon>Craniata</taxon>
        <taxon>Vertebrata</taxon>
        <taxon>Euteleostomi</taxon>
        <taxon>Actinopterygii</taxon>
        <taxon>Neopterygii</taxon>
        <taxon>Teleostei</taxon>
        <taxon>Osteoglossocephala</taxon>
        <taxon>Osteoglossomorpha</taxon>
        <taxon>Osteoglossiformes</taxon>
        <taxon>Osteoglossidae</taxon>
        <taxon>Scleropages</taxon>
    </lineage>
</organism>
<dbReference type="GeneTree" id="ENSGT01020000230338"/>
<dbReference type="InterPro" id="IPR033989">
    <property type="entry name" value="CD209-like_CTLD"/>
</dbReference>
<dbReference type="PROSITE" id="PS50041">
    <property type="entry name" value="C_TYPE_LECTIN_2"/>
    <property type="match status" value="1"/>
</dbReference>
<feature type="domain" description="C-type lectin" evidence="3">
    <location>
        <begin position="55"/>
        <end position="160"/>
    </location>
</feature>
<reference evidence="4" key="2">
    <citation type="submission" date="2025-08" db="UniProtKB">
        <authorList>
            <consortium name="Ensembl"/>
        </authorList>
    </citation>
    <scope>IDENTIFICATION</scope>
</reference>
<dbReference type="Gene3D" id="3.10.100.10">
    <property type="entry name" value="Mannose-Binding Protein A, subunit A"/>
    <property type="match status" value="1"/>
</dbReference>
<dbReference type="InterPro" id="IPR016186">
    <property type="entry name" value="C-type_lectin-like/link_sf"/>
</dbReference>
<reference evidence="4" key="3">
    <citation type="submission" date="2025-09" db="UniProtKB">
        <authorList>
            <consortium name="Ensembl"/>
        </authorList>
    </citation>
    <scope>IDENTIFICATION</scope>
</reference>
<proteinExistence type="predicted"/>
<dbReference type="AlphaFoldDB" id="A0A8C9RUP9"/>
<dbReference type="SMART" id="SM00034">
    <property type="entry name" value="CLECT"/>
    <property type="match status" value="1"/>
</dbReference>
<name>A0A8C9RUP9_SCLFO</name>
<dbReference type="CDD" id="cd03590">
    <property type="entry name" value="CLECT_DC-SIGN_like"/>
    <property type="match status" value="1"/>
</dbReference>
<dbReference type="PROSITE" id="PS00615">
    <property type="entry name" value="C_TYPE_LECTIN_1"/>
    <property type="match status" value="1"/>
</dbReference>
<dbReference type="OrthoDB" id="8950604at2759"/>
<reference evidence="4 5" key="1">
    <citation type="submission" date="2019-04" db="EMBL/GenBank/DDBJ databases">
        <authorList>
            <consortium name="Wellcome Sanger Institute Data Sharing"/>
        </authorList>
    </citation>
    <scope>NUCLEOTIDE SEQUENCE [LARGE SCALE GENOMIC DNA]</scope>
</reference>
<evidence type="ECO:0000256" key="2">
    <source>
        <dbReference type="ARBA" id="ARBA00023157"/>
    </source>
</evidence>
<evidence type="ECO:0000259" key="3">
    <source>
        <dbReference type="PROSITE" id="PS50041"/>
    </source>
</evidence>
<evidence type="ECO:0000256" key="1">
    <source>
        <dbReference type="ARBA" id="ARBA00022734"/>
    </source>
</evidence>
<evidence type="ECO:0000313" key="4">
    <source>
        <dbReference type="Ensembl" id="ENSSFOP00015026665.2"/>
    </source>
</evidence>
<keyword evidence="5" id="KW-1185">Reference proteome</keyword>
<dbReference type="Pfam" id="PF00059">
    <property type="entry name" value="Lectin_C"/>
    <property type="match status" value="1"/>
</dbReference>
<dbReference type="InterPro" id="IPR050111">
    <property type="entry name" value="C-type_lectin/snaclec_domain"/>
</dbReference>
<dbReference type="InterPro" id="IPR001304">
    <property type="entry name" value="C-type_lectin-like"/>
</dbReference>